<dbReference type="GO" id="GO:0005802">
    <property type="term" value="C:trans-Golgi network"/>
    <property type="evidence" value="ECO:0007669"/>
    <property type="project" value="TreeGrafter"/>
</dbReference>
<evidence type="ECO:0000256" key="1">
    <source>
        <dbReference type="ARBA" id="ARBA00004653"/>
    </source>
</evidence>
<evidence type="ECO:0000256" key="9">
    <source>
        <dbReference type="SAM" id="MobiDB-lite"/>
    </source>
</evidence>
<gene>
    <name evidence="11" type="ORF">PGT21_014750</name>
</gene>
<feature type="compositionally biased region" description="Low complexity" evidence="9">
    <location>
        <begin position="33"/>
        <end position="50"/>
    </location>
</feature>
<evidence type="ECO:0000256" key="4">
    <source>
        <dbReference type="ARBA" id="ARBA00022692"/>
    </source>
</evidence>
<dbReference type="GO" id="GO:0000139">
    <property type="term" value="C:Golgi membrane"/>
    <property type="evidence" value="ECO:0007669"/>
    <property type="project" value="UniProtKB-SubCell"/>
</dbReference>
<evidence type="ECO:0000256" key="2">
    <source>
        <dbReference type="ARBA" id="ARBA00008160"/>
    </source>
</evidence>
<evidence type="ECO:0008006" key="13">
    <source>
        <dbReference type="Google" id="ProtNLM"/>
    </source>
</evidence>
<feature type="region of interest" description="Disordered" evidence="9">
    <location>
        <begin position="172"/>
        <end position="196"/>
    </location>
</feature>
<dbReference type="AlphaFoldDB" id="A0A5B0QFE0"/>
<keyword evidence="6 10" id="KW-1133">Transmembrane helix</keyword>
<keyword evidence="4 10" id="KW-0812">Transmembrane</keyword>
<dbReference type="GO" id="GO:0034067">
    <property type="term" value="P:protein localization to Golgi apparatus"/>
    <property type="evidence" value="ECO:0007669"/>
    <property type="project" value="TreeGrafter"/>
</dbReference>
<dbReference type="EMBL" id="VSWC01000016">
    <property type="protein sequence ID" value="KAA1111891.1"/>
    <property type="molecule type" value="Genomic_DNA"/>
</dbReference>
<dbReference type="GO" id="GO:0005829">
    <property type="term" value="C:cytosol"/>
    <property type="evidence" value="ECO:0007669"/>
    <property type="project" value="GOC"/>
</dbReference>
<dbReference type="InterPro" id="IPR019185">
    <property type="entry name" value="Integral_membrane_SYS1-rel"/>
</dbReference>
<dbReference type="GO" id="GO:0043001">
    <property type="term" value="P:Golgi to plasma membrane protein transport"/>
    <property type="evidence" value="ECO:0007669"/>
    <property type="project" value="TreeGrafter"/>
</dbReference>
<evidence type="ECO:0000256" key="8">
    <source>
        <dbReference type="ARBA" id="ARBA00023136"/>
    </source>
</evidence>
<organism evidence="11 12">
    <name type="scientific">Puccinia graminis f. sp. tritici</name>
    <dbReference type="NCBI Taxonomy" id="56615"/>
    <lineage>
        <taxon>Eukaryota</taxon>
        <taxon>Fungi</taxon>
        <taxon>Dikarya</taxon>
        <taxon>Basidiomycota</taxon>
        <taxon>Pucciniomycotina</taxon>
        <taxon>Pucciniomycetes</taxon>
        <taxon>Pucciniales</taxon>
        <taxon>Pucciniaceae</taxon>
        <taxon>Puccinia</taxon>
    </lineage>
</organism>
<dbReference type="OrthoDB" id="542931at2759"/>
<keyword evidence="3" id="KW-0813">Transport</keyword>
<dbReference type="GO" id="GO:0006895">
    <property type="term" value="P:Golgi to endosome transport"/>
    <property type="evidence" value="ECO:0007669"/>
    <property type="project" value="TreeGrafter"/>
</dbReference>
<dbReference type="PANTHER" id="PTHR12952">
    <property type="entry name" value="SYS1"/>
    <property type="match status" value="1"/>
</dbReference>
<keyword evidence="12" id="KW-1185">Reference proteome</keyword>
<evidence type="ECO:0000256" key="10">
    <source>
        <dbReference type="SAM" id="Phobius"/>
    </source>
</evidence>
<name>A0A5B0QFE0_PUCGR</name>
<reference evidence="11 12" key="1">
    <citation type="submission" date="2019-05" db="EMBL/GenBank/DDBJ databases">
        <title>Emergence of the Ug99 lineage of the wheat stem rust pathogen through somatic hybridization.</title>
        <authorList>
            <person name="Li F."/>
            <person name="Upadhyaya N.M."/>
            <person name="Sperschneider J."/>
            <person name="Matny O."/>
            <person name="Nguyen-Phuc H."/>
            <person name="Mago R."/>
            <person name="Raley C."/>
            <person name="Miller M.E."/>
            <person name="Silverstein K.A.T."/>
            <person name="Henningsen E."/>
            <person name="Hirsch C.D."/>
            <person name="Visser B."/>
            <person name="Pretorius Z.A."/>
            <person name="Steffenson B.J."/>
            <person name="Schwessinger B."/>
            <person name="Dodds P.N."/>
            <person name="Figueroa M."/>
        </authorList>
    </citation>
    <scope>NUCLEOTIDE SEQUENCE [LARGE SCALE GENOMIC DNA]</scope>
    <source>
        <strain evidence="11">21-0</strain>
    </source>
</reference>
<evidence type="ECO:0000256" key="7">
    <source>
        <dbReference type="ARBA" id="ARBA00023034"/>
    </source>
</evidence>
<protein>
    <recommendedName>
        <fullName evidence="13">Integral membrane protein</fullName>
    </recommendedName>
</protein>
<evidence type="ECO:0000256" key="5">
    <source>
        <dbReference type="ARBA" id="ARBA00022927"/>
    </source>
</evidence>
<keyword evidence="5" id="KW-0653">Protein transport</keyword>
<evidence type="ECO:0000256" key="3">
    <source>
        <dbReference type="ARBA" id="ARBA00022448"/>
    </source>
</evidence>
<evidence type="ECO:0000313" key="12">
    <source>
        <dbReference type="Proteomes" id="UP000324748"/>
    </source>
</evidence>
<feature type="transmembrane region" description="Helical" evidence="10">
    <location>
        <begin position="287"/>
        <end position="304"/>
    </location>
</feature>
<sequence length="330" mass="36798">MNSSKNIQETNSETEEELSPIITSYDPTPLLHGGPTTTTAAAGPTGQAAQQDHHHYHPPAKQGQTNWKSDTRKFRIQGWDPVLIISQILAIQALHYLLLSLITPPLLRAFARPDQLELEGGSQNVAMIIDWRAMAGATTLHSPHAHRLDGAAGFGRLPNSLGRKPFRIGNRLPSLLNHPPNPQHSHLNSSTPDSSADPGLLDKISRGLGPDWVPQNLNYSARHAELYYDSNRSWVISSAWLISSLIGVLILYEIVRRPKQIMDHSLTICLNHLILSTYYSAHLPSSLWFYFVLLLSAVLQILLTEHLCVRREFRDGLGVGWKVDHRPDDS</sequence>
<dbReference type="Proteomes" id="UP000324748">
    <property type="component" value="Unassembled WGS sequence"/>
</dbReference>
<dbReference type="Pfam" id="PF09801">
    <property type="entry name" value="SYS1"/>
    <property type="match status" value="1"/>
</dbReference>
<feature type="compositionally biased region" description="Polar residues" evidence="9">
    <location>
        <begin position="183"/>
        <end position="194"/>
    </location>
</feature>
<comment type="caution">
    <text evidence="11">The sequence shown here is derived from an EMBL/GenBank/DDBJ whole genome shotgun (WGS) entry which is preliminary data.</text>
</comment>
<comment type="similarity">
    <text evidence="2">Belongs to the SYS1 family.</text>
</comment>
<feature type="compositionally biased region" description="Polar residues" evidence="9">
    <location>
        <begin position="1"/>
        <end position="11"/>
    </location>
</feature>
<proteinExistence type="inferred from homology"/>
<comment type="subcellular location">
    <subcellularLocation>
        <location evidence="1">Golgi apparatus membrane</location>
        <topology evidence="1">Multi-pass membrane protein</topology>
    </subcellularLocation>
</comment>
<feature type="region of interest" description="Disordered" evidence="9">
    <location>
        <begin position="1"/>
        <end position="68"/>
    </location>
</feature>
<evidence type="ECO:0000313" key="11">
    <source>
        <dbReference type="EMBL" id="KAA1111891.1"/>
    </source>
</evidence>
<accession>A0A5B0QFE0</accession>
<feature type="transmembrane region" description="Helical" evidence="10">
    <location>
        <begin position="234"/>
        <end position="252"/>
    </location>
</feature>
<evidence type="ECO:0000256" key="6">
    <source>
        <dbReference type="ARBA" id="ARBA00022989"/>
    </source>
</evidence>
<dbReference type="PANTHER" id="PTHR12952:SF0">
    <property type="entry name" value="PROTEIN SYS1 HOMOLOG"/>
    <property type="match status" value="1"/>
</dbReference>
<keyword evidence="7" id="KW-0333">Golgi apparatus</keyword>
<keyword evidence="8 10" id="KW-0472">Membrane</keyword>